<evidence type="ECO:0000256" key="1">
    <source>
        <dbReference type="SAM" id="Phobius"/>
    </source>
</evidence>
<gene>
    <name evidence="3" type="ORF">BD809_102140</name>
</gene>
<comment type="caution">
    <text evidence="3">The sequence shown here is derived from an EMBL/GenBank/DDBJ whole genome shotgun (WGS) entry which is preliminary data.</text>
</comment>
<keyword evidence="1" id="KW-0812">Transmembrane</keyword>
<dbReference type="AlphaFoldDB" id="A0A5S5C9T8"/>
<keyword evidence="1" id="KW-1133">Transmembrane helix</keyword>
<dbReference type="Proteomes" id="UP000324376">
    <property type="component" value="Unassembled WGS sequence"/>
</dbReference>
<dbReference type="EMBL" id="VNHU01000002">
    <property type="protein sequence ID" value="TYP75929.1"/>
    <property type="molecule type" value="Genomic_DNA"/>
</dbReference>
<name>A0A5S5C9T8_9FLAO</name>
<accession>A0A5S5C9T8</accession>
<proteinExistence type="predicted"/>
<keyword evidence="4" id="KW-1185">Reference proteome</keyword>
<evidence type="ECO:0000313" key="4">
    <source>
        <dbReference type="Proteomes" id="UP000324376"/>
    </source>
</evidence>
<protein>
    <submittedName>
        <fullName evidence="3">Dihydrofolate reductase</fullName>
    </submittedName>
</protein>
<feature type="domain" description="2TM" evidence="2">
    <location>
        <begin position="21"/>
        <end position="105"/>
    </location>
</feature>
<sequence>MFSKKKEMPHIDAEQRELFENARIRILEKKRLLHHFIFFLAGAIFFIVLNLVFGFGKDIRLFDVDWFVYVILIWVFILLIHAGKVVLFSKFMGKEWTDRQMLKLVAKQKAQIEKMEREMGFNQSIPNVSDDQALDSQYGRK</sequence>
<keyword evidence="1" id="KW-0472">Membrane</keyword>
<reference evidence="3 4" key="1">
    <citation type="submission" date="2019-07" db="EMBL/GenBank/DDBJ databases">
        <title>Genomic Encyclopedia of Archaeal and Bacterial Type Strains, Phase II (KMG-II): from individual species to whole genera.</title>
        <authorList>
            <person name="Goeker M."/>
        </authorList>
    </citation>
    <scope>NUCLEOTIDE SEQUENCE [LARGE SCALE GENOMIC DNA]</scope>
    <source>
        <strain evidence="3 4">DSM 17527</strain>
    </source>
</reference>
<feature type="transmembrane region" description="Helical" evidence="1">
    <location>
        <begin position="32"/>
        <end position="54"/>
    </location>
</feature>
<evidence type="ECO:0000313" key="3">
    <source>
        <dbReference type="EMBL" id="TYP75929.1"/>
    </source>
</evidence>
<evidence type="ECO:0000259" key="2">
    <source>
        <dbReference type="Pfam" id="PF13239"/>
    </source>
</evidence>
<organism evidence="3 4">
    <name type="scientific">Aquimarina intermedia</name>
    <dbReference type="NCBI Taxonomy" id="350814"/>
    <lineage>
        <taxon>Bacteria</taxon>
        <taxon>Pseudomonadati</taxon>
        <taxon>Bacteroidota</taxon>
        <taxon>Flavobacteriia</taxon>
        <taxon>Flavobacteriales</taxon>
        <taxon>Flavobacteriaceae</taxon>
        <taxon>Aquimarina</taxon>
    </lineage>
</organism>
<feature type="transmembrane region" description="Helical" evidence="1">
    <location>
        <begin position="66"/>
        <end position="87"/>
    </location>
</feature>
<dbReference type="InterPro" id="IPR025698">
    <property type="entry name" value="2TM_dom"/>
</dbReference>
<dbReference type="RefSeq" id="WP_246131418.1">
    <property type="nucleotide sequence ID" value="NZ_VNHU01000002.1"/>
</dbReference>
<dbReference type="Pfam" id="PF13239">
    <property type="entry name" value="2TM"/>
    <property type="match status" value="1"/>
</dbReference>